<dbReference type="EMBL" id="QXFT01000075">
    <property type="protein sequence ID" value="KAE9356294.1"/>
    <property type="molecule type" value="Genomic_DNA"/>
</dbReference>
<dbReference type="AlphaFoldDB" id="A0A6A3NYB4"/>
<dbReference type="Proteomes" id="UP000434957">
    <property type="component" value="Unassembled WGS sequence"/>
</dbReference>
<evidence type="ECO:0000313" key="4">
    <source>
        <dbReference type="Proteomes" id="UP000434957"/>
    </source>
</evidence>
<sequence>MVGDRSPLPSARMFVKNNGDYYASRELLQSQDDPEVARYRSYEENIDEEVELNLTDLGMQHAYEDGDDESDEDDSETLYEIVWAPAQPTKHIKDLDKSKDCVDLAASSTLADTMVTNISMTIEEVEQSLRVLAASKLQVNAGTGDLTLFAKYPDLQTRVHLYQRSIGNVNEVESREQSTMPAKNDEYLHNDAPDMPSLDQVSFAMQLNDKQRKMFACVGKKLLRSLLLGHDSNDQIVGFLGGKPGAGKSRVIAALQVLAQKWNSEELIPIKALQLKLQTDKPFTNCLGGM</sequence>
<name>A0A6A3NYB4_9STRA</name>
<dbReference type="EMBL" id="QXFV01000076">
    <property type="protein sequence ID" value="KAE9050552.1"/>
    <property type="molecule type" value="Genomic_DNA"/>
</dbReference>
<evidence type="ECO:0000313" key="3">
    <source>
        <dbReference type="Proteomes" id="UP000429607"/>
    </source>
</evidence>
<comment type="caution">
    <text evidence="1">The sequence shown here is derived from an EMBL/GenBank/DDBJ whole genome shotgun (WGS) entry which is preliminary data.</text>
</comment>
<protein>
    <recommendedName>
        <fullName evidence="5">DNA helicase</fullName>
    </recommendedName>
</protein>
<accession>A0A6A3NYB4</accession>
<evidence type="ECO:0000313" key="2">
    <source>
        <dbReference type="EMBL" id="KAE9356294.1"/>
    </source>
</evidence>
<reference evidence="1 3" key="1">
    <citation type="submission" date="2018-09" db="EMBL/GenBank/DDBJ databases">
        <title>Genomic investigation of the strawberry pathogen Phytophthora fragariae indicates pathogenicity is determined by transcriptional variation in three key races.</title>
        <authorList>
            <person name="Adams T.M."/>
            <person name="Armitage A.D."/>
            <person name="Sobczyk M.K."/>
            <person name="Bates H.J."/>
            <person name="Dunwell J.M."/>
            <person name="Nellist C.F."/>
            <person name="Harrison R.J."/>
        </authorList>
    </citation>
    <scope>NUCLEOTIDE SEQUENCE [LARGE SCALE GENOMIC DNA]</scope>
    <source>
        <strain evidence="1 3">SCRP249</strain>
        <strain evidence="2 4">SCRP333</strain>
    </source>
</reference>
<gene>
    <name evidence="1" type="ORF">PR001_g2281</name>
    <name evidence="2" type="ORF">PR003_g2398</name>
</gene>
<dbReference type="Proteomes" id="UP000429607">
    <property type="component" value="Unassembled WGS sequence"/>
</dbReference>
<evidence type="ECO:0000313" key="1">
    <source>
        <dbReference type="EMBL" id="KAE9050552.1"/>
    </source>
</evidence>
<organism evidence="1 3">
    <name type="scientific">Phytophthora rubi</name>
    <dbReference type="NCBI Taxonomy" id="129364"/>
    <lineage>
        <taxon>Eukaryota</taxon>
        <taxon>Sar</taxon>
        <taxon>Stramenopiles</taxon>
        <taxon>Oomycota</taxon>
        <taxon>Peronosporomycetes</taxon>
        <taxon>Peronosporales</taxon>
        <taxon>Peronosporaceae</taxon>
        <taxon>Phytophthora</taxon>
    </lineage>
</organism>
<proteinExistence type="predicted"/>
<keyword evidence="4" id="KW-1185">Reference proteome</keyword>
<evidence type="ECO:0008006" key="5">
    <source>
        <dbReference type="Google" id="ProtNLM"/>
    </source>
</evidence>